<dbReference type="PANTHER" id="PTHR43112">
    <property type="entry name" value="FERREDOXIN"/>
    <property type="match status" value="1"/>
</dbReference>
<dbReference type="OrthoDB" id="9807864at2"/>
<keyword evidence="6" id="KW-0408">Iron</keyword>
<evidence type="ECO:0000259" key="9">
    <source>
        <dbReference type="PROSITE" id="PS51085"/>
    </source>
</evidence>
<dbReference type="InterPro" id="IPR036010">
    <property type="entry name" value="2Fe-2S_ferredoxin-like_sf"/>
</dbReference>
<evidence type="ECO:0000256" key="1">
    <source>
        <dbReference type="ARBA" id="ARBA00007874"/>
    </source>
</evidence>
<evidence type="ECO:0000256" key="7">
    <source>
        <dbReference type="ARBA" id="ARBA00023014"/>
    </source>
</evidence>
<dbReference type="InterPro" id="IPR006058">
    <property type="entry name" value="2Fe2S_fd_BS"/>
</dbReference>
<dbReference type="GO" id="GO:0046872">
    <property type="term" value="F:metal ion binding"/>
    <property type="evidence" value="ECO:0007669"/>
    <property type="project" value="UniProtKB-KW"/>
</dbReference>
<evidence type="ECO:0000256" key="2">
    <source>
        <dbReference type="ARBA" id="ARBA00022448"/>
    </source>
</evidence>
<keyword evidence="7" id="KW-0411">Iron-sulfur</keyword>
<dbReference type="Proteomes" id="UP000265798">
    <property type="component" value="Unassembled WGS sequence"/>
</dbReference>
<dbReference type="PROSITE" id="PS51085">
    <property type="entry name" value="2FE2S_FER_2"/>
    <property type="match status" value="1"/>
</dbReference>
<evidence type="ECO:0000256" key="4">
    <source>
        <dbReference type="ARBA" id="ARBA00022723"/>
    </source>
</evidence>
<comment type="caution">
    <text evidence="10">The sequence shown here is derived from an EMBL/GenBank/DDBJ whole genome shotgun (WGS) entry which is preliminary data.</text>
</comment>
<keyword evidence="4" id="KW-0479">Metal-binding</keyword>
<sequence length="98" mass="10841">MGFKIHFPDLKRNIEVEDQETILDSSLNAGIDLAYSCRFGRCGVCKILLLSGKVEHLSLGKFSLTGEEKEEGFILACRSVPLSDLILPWTKKSPGNKS</sequence>
<comment type="cofactor">
    <cofactor evidence="8">
        <name>[2Fe-2S] cluster</name>
        <dbReference type="ChEBI" id="CHEBI:190135"/>
    </cofactor>
</comment>
<organism evidence="10 11">
    <name type="scientific">Leptospira stimsonii</name>
    <dbReference type="NCBI Taxonomy" id="2202203"/>
    <lineage>
        <taxon>Bacteria</taxon>
        <taxon>Pseudomonadati</taxon>
        <taxon>Spirochaetota</taxon>
        <taxon>Spirochaetia</taxon>
        <taxon>Leptospirales</taxon>
        <taxon>Leptospiraceae</taxon>
        <taxon>Leptospira</taxon>
    </lineage>
</organism>
<dbReference type="PROSITE" id="PS00197">
    <property type="entry name" value="2FE2S_FER_1"/>
    <property type="match status" value="1"/>
</dbReference>
<reference evidence="11" key="1">
    <citation type="submission" date="2018-05" db="EMBL/GenBank/DDBJ databases">
        <title>Leptospira yasudae sp. nov. and Leptospira stimsonii sp. nov., two pathogenic species of the genus Leptospira isolated from environmental sources.</title>
        <authorList>
            <person name="Casanovas-Massana A."/>
            <person name="Hamond C."/>
            <person name="Santos L.A."/>
            <person name="Hacker K.P."/>
            <person name="Balassiano I."/>
            <person name="Medeiros M.A."/>
            <person name="Reis M.G."/>
            <person name="Ko A.I."/>
            <person name="Wunder E.A."/>
        </authorList>
    </citation>
    <scope>NUCLEOTIDE SEQUENCE [LARGE SCALE GENOMIC DNA]</scope>
    <source>
        <strain evidence="11">Yale</strain>
    </source>
</reference>
<evidence type="ECO:0000256" key="5">
    <source>
        <dbReference type="ARBA" id="ARBA00022982"/>
    </source>
</evidence>
<gene>
    <name evidence="10" type="ORF">DLM75_07040</name>
</gene>
<evidence type="ECO:0000256" key="3">
    <source>
        <dbReference type="ARBA" id="ARBA00022714"/>
    </source>
</evidence>
<dbReference type="RefSeq" id="WP_118967711.1">
    <property type="nucleotide sequence ID" value="NZ_QHCT01000001.1"/>
</dbReference>
<accession>A0A396ZF75</accession>
<keyword evidence="2" id="KW-0813">Transport</keyword>
<dbReference type="SUPFAM" id="SSF54292">
    <property type="entry name" value="2Fe-2S ferredoxin-like"/>
    <property type="match status" value="1"/>
</dbReference>
<dbReference type="Pfam" id="PF00111">
    <property type="entry name" value="Fer2"/>
    <property type="match status" value="1"/>
</dbReference>
<proteinExistence type="inferred from homology"/>
<protein>
    <recommendedName>
        <fullName evidence="9">2Fe-2S ferredoxin-type domain-containing protein</fullName>
    </recommendedName>
</protein>
<evidence type="ECO:0000313" key="11">
    <source>
        <dbReference type="Proteomes" id="UP000265798"/>
    </source>
</evidence>
<dbReference type="InterPro" id="IPR001041">
    <property type="entry name" value="2Fe-2S_ferredoxin-type"/>
</dbReference>
<feature type="domain" description="2Fe-2S ferredoxin-type" evidence="9">
    <location>
        <begin position="1"/>
        <end position="93"/>
    </location>
</feature>
<keyword evidence="3" id="KW-0001">2Fe-2S</keyword>
<dbReference type="EMBL" id="QHCT01000001">
    <property type="protein sequence ID" value="RHX92913.1"/>
    <property type="molecule type" value="Genomic_DNA"/>
</dbReference>
<dbReference type="InterPro" id="IPR012675">
    <property type="entry name" value="Beta-grasp_dom_sf"/>
</dbReference>
<keyword evidence="5" id="KW-0249">Electron transport</keyword>
<comment type="similarity">
    <text evidence="1">Belongs to the 2Fe2S plant-type ferredoxin family.</text>
</comment>
<dbReference type="CDD" id="cd00207">
    <property type="entry name" value="fer2"/>
    <property type="match status" value="1"/>
</dbReference>
<evidence type="ECO:0000256" key="6">
    <source>
        <dbReference type="ARBA" id="ARBA00023004"/>
    </source>
</evidence>
<name>A0A396ZF75_9LEPT</name>
<dbReference type="GO" id="GO:0051537">
    <property type="term" value="F:2 iron, 2 sulfur cluster binding"/>
    <property type="evidence" value="ECO:0007669"/>
    <property type="project" value="UniProtKB-KW"/>
</dbReference>
<dbReference type="PANTHER" id="PTHR43112:SF3">
    <property type="entry name" value="FERREDOXIN-2, CHLOROPLASTIC"/>
    <property type="match status" value="1"/>
</dbReference>
<evidence type="ECO:0000313" key="10">
    <source>
        <dbReference type="EMBL" id="RHX92913.1"/>
    </source>
</evidence>
<dbReference type="Gene3D" id="3.10.20.30">
    <property type="match status" value="1"/>
</dbReference>
<dbReference type="AlphaFoldDB" id="A0A396ZF75"/>
<evidence type="ECO:0000256" key="8">
    <source>
        <dbReference type="ARBA" id="ARBA00034078"/>
    </source>
</evidence>